<feature type="compositionally biased region" description="Acidic residues" evidence="7">
    <location>
        <begin position="1401"/>
        <end position="1427"/>
    </location>
</feature>
<dbReference type="PATRIC" id="fig|1227454.3.peg.791"/>
<dbReference type="Gene3D" id="2.60.40.10">
    <property type="entry name" value="Immunoglobulins"/>
    <property type="match status" value="4"/>
</dbReference>
<dbReference type="OrthoDB" id="27270at2157"/>
<feature type="compositionally biased region" description="Gly residues" evidence="7">
    <location>
        <begin position="1428"/>
        <end position="1446"/>
    </location>
</feature>
<comment type="caution">
    <text evidence="10">The sequence shown here is derived from an EMBL/GenBank/DDBJ whole genome shotgun (WGS) entry which is preliminary data.</text>
</comment>
<feature type="domain" description="PKD" evidence="9">
    <location>
        <begin position="650"/>
        <end position="739"/>
    </location>
</feature>
<comment type="similarity">
    <text evidence="1 5 6">Belongs to the peptidase S8 family.</text>
</comment>
<feature type="compositionally biased region" description="Acidic residues" evidence="7">
    <location>
        <begin position="1490"/>
        <end position="1519"/>
    </location>
</feature>
<dbReference type="Pfam" id="PF00082">
    <property type="entry name" value="Peptidase_S8"/>
    <property type="match status" value="1"/>
</dbReference>
<dbReference type="PROSITE" id="PS50093">
    <property type="entry name" value="PKD"/>
    <property type="match status" value="2"/>
</dbReference>
<dbReference type="InterPro" id="IPR022398">
    <property type="entry name" value="Peptidase_S8_His-AS"/>
</dbReference>
<dbReference type="PROSITE" id="PS51892">
    <property type="entry name" value="SUBTILASE"/>
    <property type="match status" value="1"/>
</dbReference>
<dbReference type="STRING" id="1227454.C446_04068"/>
<protein>
    <submittedName>
        <fullName evidence="10">Subtilisin-like serine protease</fullName>
    </submittedName>
</protein>
<dbReference type="InterPro" id="IPR035986">
    <property type="entry name" value="PKD_dom_sf"/>
</dbReference>
<dbReference type="PROSITE" id="PS00138">
    <property type="entry name" value="SUBTILASE_SER"/>
    <property type="match status" value="1"/>
</dbReference>
<dbReference type="InterPro" id="IPR023827">
    <property type="entry name" value="Peptidase_S8_Asp-AS"/>
</dbReference>
<feature type="active site" description="Charge relay system" evidence="5">
    <location>
        <position position="210"/>
    </location>
</feature>
<evidence type="ECO:0000256" key="4">
    <source>
        <dbReference type="ARBA" id="ARBA00022825"/>
    </source>
</evidence>
<evidence type="ECO:0000256" key="2">
    <source>
        <dbReference type="ARBA" id="ARBA00022670"/>
    </source>
</evidence>
<dbReference type="Pfam" id="PF18911">
    <property type="entry name" value="PKD_4"/>
    <property type="match status" value="2"/>
</dbReference>
<keyword evidence="4 5" id="KW-0720">Serine protease</keyword>
<keyword evidence="2 5" id="KW-0645">Protease</keyword>
<dbReference type="SUPFAM" id="SSF49299">
    <property type="entry name" value="PKD domain"/>
    <property type="match status" value="2"/>
</dbReference>
<name>M0M9Z6_9EURY</name>
<dbReference type="PROSITE" id="PS00136">
    <property type="entry name" value="SUBTILASE_ASP"/>
    <property type="match status" value="1"/>
</dbReference>
<dbReference type="InterPro" id="IPR000601">
    <property type="entry name" value="PKD_dom"/>
</dbReference>
<dbReference type="InterPro" id="IPR036852">
    <property type="entry name" value="Peptidase_S8/S53_dom_sf"/>
</dbReference>
<dbReference type="InterPro" id="IPR022038">
    <property type="entry name" value="Ig-like_bact"/>
</dbReference>
<dbReference type="InterPro" id="IPR015500">
    <property type="entry name" value="Peptidase_S8_subtilisin-rel"/>
</dbReference>
<dbReference type="CDD" id="cd00146">
    <property type="entry name" value="PKD"/>
    <property type="match status" value="1"/>
</dbReference>
<dbReference type="Pfam" id="PF13750">
    <property type="entry name" value="Big_3_3"/>
    <property type="match status" value="1"/>
</dbReference>
<feature type="domain" description="PKD" evidence="9">
    <location>
        <begin position="563"/>
        <end position="645"/>
    </location>
</feature>
<keyword evidence="3 5" id="KW-0378">Hydrolase</keyword>
<sequence length="1545" mass="162310">MPSRRICRHILVVGIALLALGLTGVVVADAAPATLEDDRDADPDVEIDAELQTTDGTTTVVVRFEERSEHALQPLSEEQRVESLQTHASDTQAPLTELAADIPGLEIERQFWLTNAVAVNVDTDRVDLERLGAVDGVTAIHENYEIEPHGATTTGSSSTAGPAPSVPESTTDPMPRSESGYTDGLEAIDAPTAWSAFDTRGEGVRIAVLDTGIDPDHDDITFDADNWAEFDAGGTHVDSEPHDHDGHGTHVSGTVAGGNTTGTAIGVAPEAELMHGKVLGEDSSTFTAVAAGMEWAVENDADVLSLSLGGGSKVDAIAESVRNANQAGTTVVTSVGNEGAGTSTSPGDVYDAFSIGASDDTTIAGFSSSETVHKDEWSDPPEDWPDEYDVPDVVAPGVDVVSASPGNAYAEKDGTSMAAPHVSGAIALLYANADEDLSPAETRDLLATTADDLGADPTRQGAGRINVTDALLEHSRETLDPTIGPETANVSQSTTITVETDHPIERYHWEIDGTTATTTEPEREYTFEELGASEVSVTLEDIGGEKLPVSSTIDVVDEVPPSAALAANATESVEVGLETVALDASESTDNHEIEHYEWAVDGEPLETTTGPEIEHTFEDTGTRTVTVTVVDESGNADTATIAVEVVDTTPPTAVLEAPPEAVAFTETTFDASDSTDNHEIDRYEWALGDGTETTTDEPVVTHEYEETGNRTVTLTVFDEAGHSHEVTESVTVVAPPTITVDSPDDGAAFADGSVSVDYTLEHTDLEGAAGLEYRILDAADEPVGNWTSADFEATRESMSFDLTTPELADGTYTIELRLVDDEGDDLSLPSATDDVTVTVKTSPPTIDADVGPASDEFDSIGAHNPAVVDVSVTDPRHASTTVVVVGPDEQQVREWDRSAETGDGELTTLEWNATDVDGEPVESGEYEIVVTAADDLGNEAQVDETATVDTTPPTLAIESIDGGHLDEDSRYGNETDDISVTITADDGLGDPDGLESVAVDLRATETNYRHASTVEHEADGTWVGTVDLEAVPDEGTYDIAVSVTDTANNTAATTATEQVRYDRTAPRLAATIRNHDPGEETADVRVRSSEPLREAPTVTVTPPSGEERTLTGLTGTDDATWAGTFDASEQGQYEVTATGEDRAGNPGSDDAQVTIDAVSTTNRTVTVYNERTGTFVAFNTTADVEETFVTISETRSAPHPLDRGTSGVDFLTAELAENLDASLSNATIGMPVDEGRLPDGVAPDADAVGLQWYNESAEQWEDRDLETREIDMEQDGETIEGTYWTATVDHFSTYGVVAEDGTPPELVSVDPADGETLASETETRTIELEYADDHSGVDTSSIALSIDGEDVTDSERTQITSTHTTHEDFAVTPDETYEIVLEIADEAGNEATYETMFDVAADDDNDEDGDGDGDGSGDDGDSGDSGDNDGGSGGSIGGGGSLGGGGDETDEANETDETTDAGEADDQATDDPSETDTGTDAIDDSTTGESESEAEAEDIASDERDEPSSDVDGGSDDSDGIPGFGVAGTIVAMVVTLALHKVRRK</sequence>
<feature type="compositionally biased region" description="Acidic residues" evidence="7">
    <location>
        <begin position="1447"/>
        <end position="1474"/>
    </location>
</feature>
<evidence type="ECO:0000259" key="9">
    <source>
        <dbReference type="PROSITE" id="PS50093"/>
    </source>
</evidence>
<keyword evidence="8" id="KW-0472">Membrane</keyword>
<dbReference type="Gene3D" id="2.60.40.4070">
    <property type="match status" value="1"/>
</dbReference>
<dbReference type="GO" id="GO:0006508">
    <property type="term" value="P:proteolysis"/>
    <property type="evidence" value="ECO:0007669"/>
    <property type="project" value="UniProtKB-KW"/>
</dbReference>
<dbReference type="InterPro" id="IPR023828">
    <property type="entry name" value="Peptidase_S8_Ser-AS"/>
</dbReference>
<feature type="transmembrane region" description="Helical" evidence="8">
    <location>
        <begin position="1521"/>
        <end position="1539"/>
    </location>
</feature>
<dbReference type="EMBL" id="AOMA01000049">
    <property type="protein sequence ID" value="EMA42607.1"/>
    <property type="molecule type" value="Genomic_DNA"/>
</dbReference>
<feature type="region of interest" description="Disordered" evidence="7">
    <location>
        <begin position="1077"/>
        <end position="1116"/>
    </location>
</feature>
<dbReference type="SUPFAM" id="SSF52743">
    <property type="entry name" value="Subtilisin-like"/>
    <property type="match status" value="1"/>
</dbReference>
<feature type="active site" description="Charge relay system" evidence="5">
    <location>
        <position position="247"/>
    </location>
</feature>
<dbReference type="GO" id="GO:0004252">
    <property type="term" value="F:serine-type endopeptidase activity"/>
    <property type="evidence" value="ECO:0007669"/>
    <property type="project" value="UniProtKB-UniRule"/>
</dbReference>
<dbReference type="SMART" id="SM00089">
    <property type="entry name" value="PKD"/>
    <property type="match status" value="3"/>
</dbReference>
<organism evidence="10 11">
    <name type="scientific">Halobiforma nitratireducens JCM 10879</name>
    <dbReference type="NCBI Taxonomy" id="1227454"/>
    <lineage>
        <taxon>Archaea</taxon>
        <taxon>Methanobacteriati</taxon>
        <taxon>Methanobacteriota</taxon>
        <taxon>Stenosarchaea group</taxon>
        <taxon>Halobacteria</taxon>
        <taxon>Halobacteriales</taxon>
        <taxon>Natrialbaceae</taxon>
        <taxon>Halobiforma</taxon>
    </lineage>
</organism>
<feature type="region of interest" description="Disordered" evidence="7">
    <location>
        <begin position="1345"/>
        <end position="1365"/>
    </location>
</feature>
<dbReference type="InterPro" id="IPR013783">
    <property type="entry name" value="Ig-like_fold"/>
</dbReference>
<keyword evidence="11" id="KW-1185">Reference proteome</keyword>
<evidence type="ECO:0000256" key="1">
    <source>
        <dbReference type="ARBA" id="ARBA00011073"/>
    </source>
</evidence>
<dbReference type="eggNOG" id="arCOG00702">
    <property type="taxonomic scope" value="Archaea"/>
</dbReference>
<dbReference type="RefSeq" id="WP_006671773.1">
    <property type="nucleotide sequence ID" value="NZ_AOMA01000049.1"/>
</dbReference>
<dbReference type="eggNOG" id="arCOG02510">
    <property type="taxonomic scope" value="Archaea"/>
</dbReference>
<dbReference type="InterPro" id="IPR000209">
    <property type="entry name" value="Peptidase_S8/S53_dom"/>
</dbReference>
<dbReference type="Gene3D" id="3.40.50.200">
    <property type="entry name" value="Peptidase S8/S53 domain"/>
    <property type="match status" value="1"/>
</dbReference>
<dbReference type="InterPro" id="IPR050131">
    <property type="entry name" value="Peptidase_S8_subtilisin-like"/>
</dbReference>
<evidence type="ECO:0000313" key="11">
    <source>
        <dbReference type="Proteomes" id="UP000011607"/>
    </source>
</evidence>
<dbReference type="PANTHER" id="PTHR43806:SF11">
    <property type="entry name" value="CEREVISIN-RELATED"/>
    <property type="match status" value="1"/>
</dbReference>
<feature type="compositionally biased region" description="Basic and acidic residues" evidence="7">
    <location>
        <begin position="1077"/>
        <end position="1093"/>
    </location>
</feature>
<evidence type="ECO:0000313" key="10">
    <source>
        <dbReference type="EMBL" id="EMA42607.1"/>
    </source>
</evidence>
<dbReference type="Proteomes" id="UP000011607">
    <property type="component" value="Unassembled WGS sequence"/>
</dbReference>
<gene>
    <name evidence="10" type="ORF">C446_04068</name>
</gene>
<feature type="active site" description="Charge relay system" evidence="5">
    <location>
        <position position="416"/>
    </location>
</feature>
<reference evidence="10 11" key="1">
    <citation type="journal article" date="2014" name="PLoS Genet.">
        <title>Phylogenetically driven sequencing of extremely halophilic archaea reveals strategies for static and dynamic osmo-response.</title>
        <authorList>
            <person name="Becker E.A."/>
            <person name="Seitzer P.M."/>
            <person name="Tritt A."/>
            <person name="Larsen D."/>
            <person name="Krusor M."/>
            <person name="Yao A.I."/>
            <person name="Wu D."/>
            <person name="Madern D."/>
            <person name="Eisen J.A."/>
            <person name="Darling A.E."/>
            <person name="Facciotti M.T."/>
        </authorList>
    </citation>
    <scope>NUCLEOTIDE SEQUENCE [LARGE SCALE GENOMIC DNA]</scope>
    <source>
        <strain evidence="10 11">JCM 10879</strain>
    </source>
</reference>
<accession>M0M9Z6</accession>
<keyword evidence="8" id="KW-1133">Transmembrane helix</keyword>
<evidence type="ECO:0000256" key="8">
    <source>
        <dbReference type="SAM" id="Phobius"/>
    </source>
</evidence>
<dbReference type="PROSITE" id="PS00137">
    <property type="entry name" value="SUBTILASE_HIS"/>
    <property type="match status" value="1"/>
</dbReference>
<evidence type="ECO:0000256" key="3">
    <source>
        <dbReference type="ARBA" id="ARBA00022801"/>
    </source>
</evidence>
<proteinExistence type="inferred from homology"/>
<keyword evidence="8" id="KW-0812">Transmembrane</keyword>
<dbReference type="PRINTS" id="PR00723">
    <property type="entry name" value="SUBTILISIN"/>
</dbReference>
<evidence type="ECO:0000256" key="7">
    <source>
        <dbReference type="SAM" id="MobiDB-lite"/>
    </source>
</evidence>
<evidence type="ECO:0000256" key="5">
    <source>
        <dbReference type="PROSITE-ProRule" id="PRU01240"/>
    </source>
</evidence>
<feature type="region of interest" description="Disordered" evidence="7">
    <location>
        <begin position="1401"/>
        <end position="1525"/>
    </location>
</feature>
<dbReference type="InterPro" id="IPR022409">
    <property type="entry name" value="PKD/Chitinase_dom"/>
</dbReference>
<evidence type="ECO:0000256" key="6">
    <source>
        <dbReference type="RuleBase" id="RU003355"/>
    </source>
</evidence>
<dbReference type="eggNOG" id="arCOG04500">
    <property type="taxonomic scope" value="Archaea"/>
</dbReference>
<feature type="region of interest" description="Disordered" evidence="7">
    <location>
        <begin position="148"/>
        <end position="183"/>
    </location>
</feature>
<dbReference type="PANTHER" id="PTHR43806">
    <property type="entry name" value="PEPTIDASE S8"/>
    <property type="match status" value="1"/>
</dbReference>
<feature type="compositionally biased region" description="Low complexity" evidence="7">
    <location>
        <begin position="150"/>
        <end position="163"/>
    </location>
</feature>